<evidence type="ECO:0000259" key="4">
    <source>
        <dbReference type="PROSITE" id="PS50222"/>
    </source>
</evidence>
<accession>A0A0H5RDL9</accession>
<dbReference type="Gene3D" id="1.10.238.10">
    <property type="entry name" value="EF-hand"/>
    <property type="match status" value="2"/>
</dbReference>
<dbReference type="FunFam" id="1.10.238.10:FF:000178">
    <property type="entry name" value="Calmodulin-2 A"/>
    <property type="match status" value="1"/>
</dbReference>
<feature type="domain" description="EF-hand" evidence="4">
    <location>
        <begin position="16"/>
        <end position="51"/>
    </location>
</feature>
<dbReference type="PROSITE" id="PS50222">
    <property type="entry name" value="EF_HAND_2"/>
    <property type="match status" value="2"/>
</dbReference>
<dbReference type="AlphaFoldDB" id="A0A0H5RDL9"/>
<feature type="domain" description="EF-hand" evidence="4">
    <location>
        <begin position="52"/>
        <end position="87"/>
    </location>
</feature>
<name>A0A0H5RDL9_9EUKA</name>
<keyword evidence="3" id="KW-0106">Calcium</keyword>
<organism evidence="5">
    <name type="scientific">Spongospora subterranea</name>
    <dbReference type="NCBI Taxonomy" id="70186"/>
    <lineage>
        <taxon>Eukaryota</taxon>
        <taxon>Sar</taxon>
        <taxon>Rhizaria</taxon>
        <taxon>Endomyxa</taxon>
        <taxon>Phytomyxea</taxon>
        <taxon>Plasmodiophorida</taxon>
        <taxon>Plasmodiophoridae</taxon>
        <taxon>Spongospora</taxon>
    </lineage>
</organism>
<keyword evidence="2" id="KW-0677">Repeat</keyword>
<proteinExistence type="inferred from homology"/>
<dbReference type="EMBL" id="HACM01011888">
    <property type="protein sequence ID" value="CRZ12330.1"/>
    <property type="molecule type" value="Transcribed_RNA"/>
</dbReference>
<evidence type="ECO:0000256" key="1">
    <source>
        <dbReference type="ARBA" id="ARBA00005253"/>
    </source>
</evidence>
<comment type="similarity">
    <text evidence="1">Belongs to the centrin family.</text>
</comment>
<dbReference type="GO" id="GO:0043226">
    <property type="term" value="C:organelle"/>
    <property type="evidence" value="ECO:0007669"/>
    <property type="project" value="UniProtKB-ARBA"/>
</dbReference>
<dbReference type="InterPro" id="IPR011992">
    <property type="entry name" value="EF-hand-dom_pair"/>
</dbReference>
<dbReference type="SMART" id="SM00054">
    <property type="entry name" value="EFh"/>
    <property type="match status" value="3"/>
</dbReference>
<dbReference type="PANTHER" id="PTHR23049">
    <property type="entry name" value="MYOSIN REGULATORY LIGHT CHAIN 2"/>
    <property type="match status" value="1"/>
</dbReference>
<dbReference type="Pfam" id="PF13499">
    <property type="entry name" value="EF-hand_7"/>
    <property type="match status" value="1"/>
</dbReference>
<dbReference type="InterPro" id="IPR002048">
    <property type="entry name" value="EF_hand_dom"/>
</dbReference>
<feature type="non-terminal residue" evidence="5">
    <location>
        <position position="156"/>
    </location>
</feature>
<dbReference type="SUPFAM" id="SSF47473">
    <property type="entry name" value="EF-hand"/>
    <property type="match status" value="1"/>
</dbReference>
<protein>
    <recommendedName>
        <fullName evidence="4">EF-hand domain-containing protein</fullName>
    </recommendedName>
</protein>
<dbReference type="InterPro" id="IPR050403">
    <property type="entry name" value="Myosin_RLC"/>
</dbReference>
<dbReference type="InterPro" id="IPR018247">
    <property type="entry name" value="EF_Hand_1_Ca_BS"/>
</dbReference>
<evidence type="ECO:0000256" key="3">
    <source>
        <dbReference type="ARBA" id="ARBA00022837"/>
    </source>
</evidence>
<dbReference type="PROSITE" id="PS00018">
    <property type="entry name" value="EF_HAND_1"/>
    <property type="match status" value="1"/>
</dbReference>
<evidence type="ECO:0000256" key="2">
    <source>
        <dbReference type="ARBA" id="ARBA00022737"/>
    </source>
</evidence>
<dbReference type="CDD" id="cd00051">
    <property type="entry name" value="EFh"/>
    <property type="match status" value="1"/>
</dbReference>
<dbReference type="GO" id="GO:0005509">
    <property type="term" value="F:calcium ion binding"/>
    <property type="evidence" value="ECO:0007669"/>
    <property type="project" value="InterPro"/>
</dbReference>
<reference evidence="5" key="1">
    <citation type="submission" date="2015-04" db="EMBL/GenBank/DDBJ databases">
        <title>The genome sequence of the plant pathogenic Rhizarian Plasmodiophora brassicae reveals insights in its biotrophic life cycle and the origin of chitin synthesis.</title>
        <authorList>
            <person name="Schwelm A."/>
            <person name="Fogelqvist J."/>
            <person name="Knaust A."/>
            <person name="Julke S."/>
            <person name="Lilja T."/>
            <person name="Dhandapani V."/>
            <person name="Bonilla-Rosso G."/>
            <person name="Karlsson M."/>
            <person name="Shevchenko A."/>
            <person name="Choi S.R."/>
            <person name="Kim H.G."/>
            <person name="Park J.Y."/>
            <person name="Lim Y.P."/>
            <person name="Ludwig-Muller J."/>
            <person name="Dixelius C."/>
        </authorList>
    </citation>
    <scope>NUCLEOTIDE SEQUENCE</scope>
    <source>
        <tissue evidence="5">Potato root galls</tissue>
    </source>
</reference>
<sequence length="156" mass="17516">MSAVQSLHQARDQNQESIDELEAIFKLVNQNHNGNIDRSGLKMLMVLLGVPATEEGIDLMVKNADLNEDGEISFEEFCTAMSVKAESIDPAQVIQAFADISTCKEDGYIGVDELQHALTTVGNLSNVQAEAIVYQLETDKRRRFNYKEYVRLLTYQ</sequence>
<evidence type="ECO:0000313" key="5">
    <source>
        <dbReference type="EMBL" id="CRZ12330.1"/>
    </source>
</evidence>